<proteinExistence type="predicted"/>
<comment type="catalytic activity">
    <reaction evidence="1">
        <text>S-ubiquitinyl-[E2 ubiquitin-conjugating enzyme]-L-cysteine + [acceptor protein]-L-lysine = [E2 ubiquitin-conjugating enzyme]-L-cysteine + N(6)-ubiquitinyl-[acceptor protein]-L-lysine.</text>
        <dbReference type="EC" id="2.3.2.26"/>
    </reaction>
</comment>
<dbReference type="EC" id="2.3.2.26" evidence="2"/>
<evidence type="ECO:0000256" key="4">
    <source>
        <dbReference type="ARBA" id="ARBA00022786"/>
    </source>
</evidence>
<evidence type="ECO:0000256" key="2">
    <source>
        <dbReference type="ARBA" id="ARBA00012485"/>
    </source>
</evidence>
<keyword evidence="4 5" id="KW-0833">Ubl conjugation pathway</keyword>
<keyword evidence="6" id="KW-0812">Transmembrane</keyword>
<comment type="caution">
    <text evidence="8">The sequence shown here is derived from an EMBL/GenBank/DDBJ whole genome shotgun (WGS) entry which is preliminary data.</text>
</comment>
<evidence type="ECO:0000256" key="1">
    <source>
        <dbReference type="ARBA" id="ARBA00000885"/>
    </source>
</evidence>
<feature type="domain" description="HECT" evidence="7">
    <location>
        <begin position="119"/>
        <end position="320"/>
    </location>
</feature>
<keyword evidence="3" id="KW-0808">Transferase</keyword>
<comment type="caution">
    <text evidence="5">Lacks conserved residue(s) required for the propagation of feature annotation.</text>
</comment>
<protein>
    <recommendedName>
        <fullName evidence="2">HECT-type E3 ubiquitin transferase</fullName>
        <ecNumber evidence="2">2.3.2.26</ecNumber>
    </recommendedName>
</protein>
<dbReference type="Pfam" id="PF00632">
    <property type="entry name" value="HECT"/>
    <property type="match status" value="1"/>
</dbReference>
<feature type="non-terminal residue" evidence="8">
    <location>
        <position position="320"/>
    </location>
</feature>
<evidence type="ECO:0000256" key="5">
    <source>
        <dbReference type="PROSITE-ProRule" id="PRU00104"/>
    </source>
</evidence>
<dbReference type="SMART" id="SM00119">
    <property type="entry name" value="HECTc"/>
    <property type="match status" value="1"/>
</dbReference>
<evidence type="ECO:0000256" key="3">
    <source>
        <dbReference type="ARBA" id="ARBA00022679"/>
    </source>
</evidence>
<evidence type="ECO:0000313" key="8">
    <source>
        <dbReference type="EMBL" id="CAI9559078.1"/>
    </source>
</evidence>
<organism evidence="8 9">
    <name type="scientific">Staurois parvus</name>
    <dbReference type="NCBI Taxonomy" id="386267"/>
    <lineage>
        <taxon>Eukaryota</taxon>
        <taxon>Metazoa</taxon>
        <taxon>Chordata</taxon>
        <taxon>Craniata</taxon>
        <taxon>Vertebrata</taxon>
        <taxon>Euteleostomi</taxon>
        <taxon>Amphibia</taxon>
        <taxon>Batrachia</taxon>
        <taxon>Anura</taxon>
        <taxon>Neobatrachia</taxon>
        <taxon>Ranoidea</taxon>
        <taxon>Ranidae</taxon>
        <taxon>Staurois</taxon>
    </lineage>
</organism>
<dbReference type="Gene3D" id="3.90.1750.10">
    <property type="entry name" value="Hect, E3 ligase catalytic domains"/>
    <property type="match status" value="1"/>
</dbReference>
<keyword evidence="6" id="KW-0472">Membrane</keyword>
<dbReference type="EMBL" id="CATNWA010009968">
    <property type="protein sequence ID" value="CAI9559078.1"/>
    <property type="molecule type" value="Genomic_DNA"/>
</dbReference>
<dbReference type="InterPro" id="IPR000569">
    <property type="entry name" value="HECT_dom"/>
</dbReference>
<dbReference type="PROSITE" id="PS50237">
    <property type="entry name" value="HECT"/>
    <property type="match status" value="1"/>
</dbReference>
<dbReference type="Proteomes" id="UP001162483">
    <property type="component" value="Unassembled WGS sequence"/>
</dbReference>
<name>A0ABN9CGF1_9NEOB</name>
<dbReference type="SUPFAM" id="SSF56204">
    <property type="entry name" value="Hect, E3 ligase catalytic domain"/>
    <property type="match status" value="1"/>
</dbReference>
<gene>
    <name evidence="8" type="ORF">SPARVUS_LOCUS5012740</name>
</gene>
<evidence type="ECO:0000256" key="6">
    <source>
        <dbReference type="SAM" id="Phobius"/>
    </source>
</evidence>
<keyword evidence="6" id="KW-1133">Transmembrane helix</keyword>
<dbReference type="PANTHER" id="PTHR45700:SF8">
    <property type="entry name" value="HECT-TYPE E3 UBIQUITIN TRANSFERASE"/>
    <property type="match status" value="1"/>
</dbReference>
<evidence type="ECO:0000259" key="7">
    <source>
        <dbReference type="PROSITE" id="PS50237"/>
    </source>
</evidence>
<feature type="transmembrane region" description="Helical" evidence="6">
    <location>
        <begin position="184"/>
        <end position="210"/>
    </location>
</feature>
<dbReference type="InterPro" id="IPR044611">
    <property type="entry name" value="E3A/B/C-like"/>
</dbReference>
<sequence>ANFKVPEIHFCVPEVSEVIIIPRDICNWRIWQKQPDPDDSSAPAVFCRYPYILTFPTKVNYLHIDGDIRKNGAKLQAQQELVMNRMQGIGENPRIPLLHLKVRRDHLLEDTLHKLSIAEDCDLRKELLVEFQGETSVDPRGALTEFFLNLGEKMVHPDYGLFSCTDPVLPVWFPSHALAEKKKYYYYGVLCGLAIFNQWVMYLPFPLALFKKLLGKKSTLDDLKELQPTLGRSLQIILDAKDEVVEALELYFTITWENQTVELIPNGTSERVTSVNKHNYVNKYIDYIFNTSVAETFEEFKTGLHKVCDKDILSFFSNQM</sequence>
<dbReference type="Gene3D" id="3.30.2160.10">
    <property type="entry name" value="Hect, E3 ligase catalytic domain"/>
    <property type="match status" value="1"/>
</dbReference>
<feature type="non-terminal residue" evidence="8">
    <location>
        <position position="1"/>
    </location>
</feature>
<reference evidence="8" key="1">
    <citation type="submission" date="2023-05" db="EMBL/GenBank/DDBJ databases">
        <authorList>
            <person name="Stuckert A."/>
        </authorList>
    </citation>
    <scope>NUCLEOTIDE SEQUENCE</scope>
</reference>
<evidence type="ECO:0000313" key="9">
    <source>
        <dbReference type="Proteomes" id="UP001162483"/>
    </source>
</evidence>
<dbReference type="PANTHER" id="PTHR45700">
    <property type="entry name" value="UBIQUITIN-PROTEIN LIGASE E3C"/>
    <property type="match status" value="1"/>
</dbReference>
<dbReference type="InterPro" id="IPR035983">
    <property type="entry name" value="Hect_E3_ubiquitin_ligase"/>
</dbReference>
<accession>A0ABN9CGF1</accession>
<keyword evidence="9" id="KW-1185">Reference proteome</keyword>